<organism evidence="2 3">
    <name type="scientific">Algisphaera agarilytica</name>
    <dbReference type="NCBI Taxonomy" id="1385975"/>
    <lineage>
        <taxon>Bacteria</taxon>
        <taxon>Pseudomonadati</taxon>
        <taxon>Planctomycetota</taxon>
        <taxon>Phycisphaerae</taxon>
        <taxon>Phycisphaerales</taxon>
        <taxon>Phycisphaeraceae</taxon>
        <taxon>Algisphaera</taxon>
    </lineage>
</organism>
<dbReference type="EMBL" id="JACHGY010000001">
    <property type="protein sequence ID" value="MBB6428655.1"/>
    <property type="molecule type" value="Genomic_DNA"/>
</dbReference>
<keyword evidence="1" id="KW-0472">Membrane</keyword>
<accession>A0A7X0LIV8</accession>
<dbReference type="RefSeq" id="WP_184675994.1">
    <property type="nucleotide sequence ID" value="NZ_JACHGY010000001.1"/>
</dbReference>
<dbReference type="Proteomes" id="UP000541810">
    <property type="component" value="Unassembled WGS sequence"/>
</dbReference>
<proteinExistence type="predicted"/>
<gene>
    <name evidence="2" type="ORF">HNQ40_000461</name>
</gene>
<evidence type="ECO:0000256" key="1">
    <source>
        <dbReference type="SAM" id="Phobius"/>
    </source>
</evidence>
<reference evidence="2 3" key="1">
    <citation type="submission" date="2020-08" db="EMBL/GenBank/DDBJ databases">
        <title>Genomic Encyclopedia of Type Strains, Phase IV (KMG-IV): sequencing the most valuable type-strain genomes for metagenomic binning, comparative biology and taxonomic classification.</title>
        <authorList>
            <person name="Goeker M."/>
        </authorList>
    </citation>
    <scope>NUCLEOTIDE SEQUENCE [LARGE SCALE GENOMIC DNA]</scope>
    <source>
        <strain evidence="2 3">DSM 103725</strain>
    </source>
</reference>
<keyword evidence="3" id="KW-1185">Reference proteome</keyword>
<feature type="transmembrane region" description="Helical" evidence="1">
    <location>
        <begin position="193"/>
        <end position="213"/>
    </location>
</feature>
<keyword evidence="1" id="KW-1133">Transmembrane helix</keyword>
<evidence type="ECO:0000313" key="2">
    <source>
        <dbReference type="EMBL" id="MBB6428655.1"/>
    </source>
</evidence>
<name>A0A7X0LIV8_9BACT</name>
<comment type="caution">
    <text evidence="2">The sequence shown here is derived from an EMBL/GenBank/DDBJ whole genome shotgun (WGS) entry which is preliminary data.</text>
</comment>
<dbReference type="AlphaFoldDB" id="A0A7X0LIV8"/>
<protein>
    <submittedName>
        <fullName evidence="2">Uncharacterized protein</fullName>
    </submittedName>
</protein>
<feature type="transmembrane region" description="Helical" evidence="1">
    <location>
        <begin position="20"/>
        <end position="42"/>
    </location>
</feature>
<evidence type="ECO:0000313" key="3">
    <source>
        <dbReference type="Proteomes" id="UP000541810"/>
    </source>
</evidence>
<keyword evidence="1" id="KW-0812">Transmembrane</keyword>
<sequence>MTDKAPDDNATEHNKPSRLWYAMALALMILGVVGFVVSLNIAKEQVDSKLEAMQRIVAPGSGELSFDEPGDYLIYYEKVGSFNGENFDTTQVFREAPAFEITIQHEASGEFLTIRQAKYDKGESQMFNRGQANSEFVFSVPLTHFDENANTTGKYTMTVAHENEGIKDRVLLAVGPPVVGTLMSDWRGPFGGAALLAFSFVVSATTVLVTWMLRNGKVTRRDD</sequence>